<feature type="domain" description="Scaffold protein Nfu/NifU N-terminal" evidence="2">
    <location>
        <begin position="109"/>
        <end position="194"/>
    </location>
</feature>
<accession>A0A5J4FU30</accession>
<keyword evidence="4" id="KW-1185">Reference proteome</keyword>
<dbReference type="InterPro" id="IPR034904">
    <property type="entry name" value="FSCA_dom_sf"/>
</dbReference>
<dbReference type="InterPro" id="IPR036498">
    <property type="entry name" value="Nfu/NifU_N_sf"/>
</dbReference>
<dbReference type="GO" id="GO:0051536">
    <property type="term" value="F:iron-sulfur cluster binding"/>
    <property type="evidence" value="ECO:0007669"/>
    <property type="project" value="InterPro"/>
</dbReference>
<organism evidence="3 4">
    <name type="scientific">Patiriisocius marinistellae</name>
    <dbReference type="NCBI Taxonomy" id="2494560"/>
    <lineage>
        <taxon>Bacteria</taxon>
        <taxon>Pseudomonadati</taxon>
        <taxon>Bacteroidota</taxon>
        <taxon>Flavobacteriia</taxon>
        <taxon>Flavobacteriales</taxon>
        <taxon>Flavobacteriaceae</taxon>
        <taxon>Patiriisocius</taxon>
    </lineage>
</organism>
<dbReference type="RefSeq" id="WP_151892459.1">
    <property type="nucleotide sequence ID" value="NZ_BKCF01000001.1"/>
</dbReference>
<dbReference type="GO" id="GO:0005506">
    <property type="term" value="F:iron ion binding"/>
    <property type="evidence" value="ECO:0007669"/>
    <property type="project" value="InterPro"/>
</dbReference>
<dbReference type="InterPro" id="IPR014824">
    <property type="entry name" value="Nfu/NifU_N"/>
</dbReference>
<dbReference type="PANTHER" id="PTHR11178:SF1">
    <property type="entry name" value="NFU1 IRON-SULFUR CLUSTER SCAFFOLD HOMOLOG, MITOCHONDRIAL"/>
    <property type="match status" value="1"/>
</dbReference>
<dbReference type="SMART" id="SM00932">
    <property type="entry name" value="Nfu_N"/>
    <property type="match status" value="2"/>
</dbReference>
<dbReference type="GO" id="GO:0016226">
    <property type="term" value="P:iron-sulfur cluster assembly"/>
    <property type="evidence" value="ECO:0007669"/>
    <property type="project" value="InterPro"/>
</dbReference>
<dbReference type="PANTHER" id="PTHR11178">
    <property type="entry name" value="IRON-SULFUR CLUSTER SCAFFOLD PROTEIN NFU-RELATED"/>
    <property type="match status" value="1"/>
</dbReference>
<evidence type="ECO:0000313" key="4">
    <source>
        <dbReference type="Proteomes" id="UP000326994"/>
    </source>
</evidence>
<dbReference type="Gene3D" id="3.30.1370.70">
    <property type="entry name" value="Scaffold protein Nfu/NifU, N-terminal domain"/>
    <property type="match status" value="2"/>
</dbReference>
<proteinExistence type="inferred from homology"/>
<dbReference type="EMBL" id="BKCF01000001">
    <property type="protein sequence ID" value="GEQ84494.1"/>
    <property type="molecule type" value="Genomic_DNA"/>
</dbReference>
<evidence type="ECO:0000313" key="3">
    <source>
        <dbReference type="EMBL" id="GEQ84494.1"/>
    </source>
</evidence>
<dbReference type="OrthoDB" id="9796965at2"/>
<evidence type="ECO:0000259" key="2">
    <source>
        <dbReference type="SMART" id="SM00932"/>
    </source>
</evidence>
<reference evidence="3 4" key="1">
    <citation type="submission" date="2019-08" db="EMBL/GenBank/DDBJ databases">
        <title>Ulvibacter marinistellae sp. nov., isolated from a starfish, Patiria pectinifera.</title>
        <authorList>
            <person name="Kawano K."/>
            <person name="Ushijima N."/>
            <person name="Kihara M."/>
            <person name="Itoh H."/>
        </authorList>
    </citation>
    <scope>NUCLEOTIDE SEQUENCE [LARGE SCALE GENOMIC DNA]</scope>
    <source>
        <strain evidence="3 4">KK4</strain>
    </source>
</reference>
<dbReference type="AlphaFoldDB" id="A0A5J4FU30"/>
<protein>
    <submittedName>
        <fullName evidence="3">NifU family protein</fullName>
    </submittedName>
</protein>
<name>A0A5J4FU30_9FLAO</name>
<dbReference type="Pfam" id="PF08712">
    <property type="entry name" value="Nfu_N"/>
    <property type="match status" value="2"/>
</dbReference>
<dbReference type="InterPro" id="IPR001075">
    <property type="entry name" value="NIF_FeS_clus_asmbl_NifU_C"/>
</dbReference>
<dbReference type="Gene3D" id="3.30.300.130">
    <property type="entry name" value="Fe-S cluster assembly (FSCA)"/>
    <property type="match status" value="1"/>
</dbReference>
<dbReference type="SUPFAM" id="SSF110836">
    <property type="entry name" value="Hypothetical protein SAV1430"/>
    <property type="match status" value="2"/>
</dbReference>
<evidence type="ECO:0000256" key="1">
    <source>
        <dbReference type="ARBA" id="ARBA00006420"/>
    </source>
</evidence>
<gene>
    <name evidence="3" type="ORF">ULMS_00020</name>
</gene>
<dbReference type="Proteomes" id="UP000326994">
    <property type="component" value="Unassembled WGS sequence"/>
</dbReference>
<comment type="caution">
    <text evidence="3">The sequence shown here is derived from an EMBL/GenBank/DDBJ whole genome shotgun (WGS) entry which is preliminary data.</text>
</comment>
<dbReference type="SUPFAM" id="SSF117916">
    <property type="entry name" value="Fe-S cluster assembly (FSCA) domain-like"/>
    <property type="match status" value="1"/>
</dbReference>
<comment type="similarity">
    <text evidence="1">Belongs to the NifU family.</text>
</comment>
<dbReference type="Pfam" id="PF01106">
    <property type="entry name" value="NifU"/>
    <property type="match status" value="1"/>
</dbReference>
<feature type="domain" description="Scaffold protein Nfu/NifU N-terminal" evidence="2">
    <location>
        <begin position="6"/>
        <end position="92"/>
    </location>
</feature>
<sequence>MSHFNITVQPTNNENIVKFVANSFLTQARSFEFANIDEAKPSPLAQQLFHLPFVKTVYISQNFIAIEKYNIVAWETVQDEVATSIAEYLNSGAEVISEGEVSKKVPVTVYAESTPNPTAMKFVANKPLADGTFEFKNIDDAVDAPLAKALFTFPFVKEVFISSNYISVIKYNSVEWIEISNELRSFIREFIEEGKAIFSNDFLRKRADEIKISEEKNTDELAPLPTNNSAKNYDHSETEKEIISILDEYIKPAVASDGGHIAFDSYNPDSKTVKVILQGACSGCPSSTITLKNGIQTMMQEMLQGRVTTVEAING</sequence>